<proteinExistence type="predicted"/>
<feature type="region of interest" description="Disordered" evidence="1">
    <location>
        <begin position="1"/>
        <end position="23"/>
    </location>
</feature>
<evidence type="ECO:0000256" key="1">
    <source>
        <dbReference type="SAM" id="MobiDB-lite"/>
    </source>
</evidence>
<evidence type="ECO:0000313" key="3">
    <source>
        <dbReference type="Proteomes" id="UP001054837"/>
    </source>
</evidence>
<feature type="compositionally biased region" description="Basic residues" evidence="1">
    <location>
        <begin position="10"/>
        <end position="21"/>
    </location>
</feature>
<accession>A0AAV4V4A0</accession>
<dbReference type="AlphaFoldDB" id="A0AAV4V4A0"/>
<dbReference type="EMBL" id="BPLQ01012360">
    <property type="protein sequence ID" value="GIY64962.1"/>
    <property type="molecule type" value="Genomic_DNA"/>
</dbReference>
<sequence length="108" mass="12743">MIYFSNNNHKAQKKRERRQNRNHGTEFFRAFLRPSFSPSSIRGIYFGTNQNALETFRALRSIFNKVHSIPFSSKYGSCETKQTQRAGFKIKVIQFAKEKWKSRCSKDV</sequence>
<protein>
    <submittedName>
        <fullName evidence="2">Uncharacterized protein</fullName>
    </submittedName>
</protein>
<keyword evidence="3" id="KW-1185">Reference proteome</keyword>
<reference evidence="2 3" key="1">
    <citation type="submission" date="2021-06" db="EMBL/GenBank/DDBJ databases">
        <title>Caerostris darwini draft genome.</title>
        <authorList>
            <person name="Kono N."/>
            <person name="Arakawa K."/>
        </authorList>
    </citation>
    <scope>NUCLEOTIDE SEQUENCE [LARGE SCALE GENOMIC DNA]</scope>
</reference>
<name>A0AAV4V4A0_9ARAC</name>
<evidence type="ECO:0000313" key="2">
    <source>
        <dbReference type="EMBL" id="GIY64962.1"/>
    </source>
</evidence>
<dbReference type="Proteomes" id="UP001054837">
    <property type="component" value="Unassembled WGS sequence"/>
</dbReference>
<organism evidence="2 3">
    <name type="scientific">Caerostris darwini</name>
    <dbReference type="NCBI Taxonomy" id="1538125"/>
    <lineage>
        <taxon>Eukaryota</taxon>
        <taxon>Metazoa</taxon>
        <taxon>Ecdysozoa</taxon>
        <taxon>Arthropoda</taxon>
        <taxon>Chelicerata</taxon>
        <taxon>Arachnida</taxon>
        <taxon>Araneae</taxon>
        <taxon>Araneomorphae</taxon>
        <taxon>Entelegynae</taxon>
        <taxon>Araneoidea</taxon>
        <taxon>Araneidae</taxon>
        <taxon>Caerostris</taxon>
    </lineage>
</organism>
<gene>
    <name evidence="2" type="ORF">CDAR_29491</name>
</gene>
<comment type="caution">
    <text evidence="2">The sequence shown here is derived from an EMBL/GenBank/DDBJ whole genome shotgun (WGS) entry which is preliminary data.</text>
</comment>